<name>A0A433QNA4_9FUNG</name>
<dbReference type="EMBL" id="RBNJ01003116">
    <property type="protein sequence ID" value="RUS31266.1"/>
    <property type="molecule type" value="Genomic_DNA"/>
</dbReference>
<accession>A0A433QNA4</accession>
<sequence>MSAATQADRHLMAVIGDEVSVPSIFSAMHYS</sequence>
<proteinExistence type="predicted"/>
<gene>
    <name evidence="1" type="ORF">BC938DRAFT_478157</name>
</gene>
<dbReference type="AlphaFoldDB" id="A0A433QNA4"/>
<reference evidence="1 2" key="1">
    <citation type="journal article" date="2018" name="New Phytol.">
        <title>Phylogenomics of Endogonaceae and evolution of mycorrhizas within Mucoromycota.</title>
        <authorList>
            <person name="Chang Y."/>
            <person name="Desiro A."/>
            <person name="Na H."/>
            <person name="Sandor L."/>
            <person name="Lipzen A."/>
            <person name="Clum A."/>
            <person name="Barry K."/>
            <person name="Grigoriev I.V."/>
            <person name="Martin F.M."/>
            <person name="Stajich J.E."/>
            <person name="Smith M.E."/>
            <person name="Bonito G."/>
            <person name="Spatafora J.W."/>
        </authorList>
    </citation>
    <scope>NUCLEOTIDE SEQUENCE [LARGE SCALE GENOMIC DNA]</scope>
    <source>
        <strain evidence="1 2">AD002</strain>
    </source>
</reference>
<evidence type="ECO:0000313" key="1">
    <source>
        <dbReference type="EMBL" id="RUS31266.1"/>
    </source>
</evidence>
<comment type="caution">
    <text evidence="1">The sequence shown here is derived from an EMBL/GenBank/DDBJ whole genome shotgun (WGS) entry which is preliminary data.</text>
</comment>
<organism evidence="1 2">
    <name type="scientific">Jimgerdemannia flammicorona</name>
    <dbReference type="NCBI Taxonomy" id="994334"/>
    <lineage>
        <taxon>Eukaryota</taxon>
        <taxon>Fungi</taxon>
        <taxon>Fungi incertae sedis</taxon>
        <taxon>Mucoromycota</taxon>
        <taxon>Mucoromycotina</taxon>
        <taxon>Endogonomycetes</taxon>
        <taxon>Endogonales</taxon>
        <taxon>Endogonaceae</taxon>
        <taxon>Jimgerdemannia</taxon>
    </lineage>
</organism>
<keyword evidence="2" id="KW-1185">Reference proteome</keyword>
<evidence type="ECO:0000313" key="2">
    <source>
        <dbReference type="Proteomes" id="UP000274822"/>
    </source>
</evidence>
<dbReference type="Proteomes" id="UP000274822">
    <property type="component" value="Unassembled WGS sequence"/>
</dbReference>
<protein>
    <submittedName>
        <fullName evidence="1">Uncharacterized protein</fullName>
    </submittedName>
</protein>